<comment type="caution">
    <text evidence="4">The sequence shown here is derived from an EMBL/GenBank/DDBJ whole genome shotgun (WGS) entry which is preliminary data.</text>
</comment>
<keyword evidence="5" id="KW-1185">Reference proteome</keyword>
<evidence type="ECO:0000256" key="2">
    <source>
        <dbReference type="SAM" id="SignalP"/>
    </source>
</evidence>
<evidence type="ECO:0000256" key="1">
    <source>
        <dbReference type="SAM" id="MobiDB-lite"/>
    </source>
</evidence>
<feature type="compositionally biased region" description="Basic and acidic residues" evidence="1">
    <location>
        <begin position="30"/>
        <end position="39"/>
    </location>
</feature>
<dbReference type="RefSeq" id="WP_007572398.1">
    <property type="nucleotide sequence ID" value="NZ_AGUD01000073.1"/>
</dbReference>
<dbReference type="Gene3D" id="1.20.1260.10">
    <property type="match status" value="1"/>
</dbReference>
<evidence type="ECO:0000313" key="5">
    <source>
        <dbReference type="Proteomes" id="UP000005143"/>
    </source>
</evidence>
<accession>H0E3J1</accession>
<evidence type="ECO:0000313" key="4">
    <source>
        <dbReference type="EMBL" id="EHN11742.1"/>
    </source>
</evidence>
<dbReference type="AlphaFoldDB" id="H0E3J1"/>
<reference evidence="4 5" key="1">
    <citation type="journal article" date="2013" name="Biodegradation">
        <title>Quantitative proteomic analysis of ibuprofen-degrading Patulibacter sp. strain I11.</title>
        <authorList>
            <person name="Almeida B."/>
            <person name="Kjeldal H."/>
            <person name="Lolas I."/>
            <person name="Knudsen A.D."/>
            <person name="Carvalho G."/>
            <person name="Nielsen K.L."/>
            <person name="Barreto Crespo M.T."/>
            <person name="Stensballe A."/>
            <person name="Nielsen J.L."/>
        </authorList>
    </citation>
    <scope>NUCLEOTIDE SEQUENCE [LARGE SCALE GENOMIC DNA]</scope>
    <source>
        <strain evidence="4 5">I11</strain>
    </source>
</reference>
<dbReference type="Proteomes" id="UP000005143">
    <property type="component" value="Unassembled WGS sequence"/>
</dbReference>
<sequence>MHLPTTRRRALVALALAGSLLASGCGSSDDDARRGHDGHGGGPAATTAAGGPKASATAVDRAFVRQMVPHHQMAVEMAGMAAERSRRPQIRKVAAAIVRAQDAEIAELRRIAGTLGVRPAAMMGGGHGGHDPSAMDMMAQDGGALGLSADAMGMSMEMGTLERATPFDRAFIDLMIPHHQGAIRMARAELARGRDRRLRAIARAIVRGQAAEIEQMNAWRRSWYGAPSPAGGVPPA</sequence>
<dbReference type="EMBL" id="AGUD01000073">
    <property type="protein sequence ID" value="EHN11742.1"/>
    <property type="molecule type" value="Genomic_DNA"/>
</dbReference>
<feature type="compositionally biased region" description="Low complexity" evidence="1">
    <location>
        <begin position="44"/>
        <end position="53"/>
    </location>
</feature>
<dbReference type="InterPro" id="IPR012347">
    <property type="entry name" value="Ferritin-like"/>
</dbReference>
<proteinExistence type="predicted"/>
<dbReference type="Pfam" id="PF03713">
    <property type="entry name" value="DUF305"/>
    <property type="match status" value="1"/>
</dbReference>
<feature type="region of interest" description="Disordered" evidence="1">
    <location>
        <begin position="25"/>
        <end position="53"/>
    </location>
</feature>
<feature type="domain" description="DUF305" evidence="3">
    <location>
        <begin position="60"/>
        <end position="219"/>
    </location>
</feature>
<dbReference type="InterPro" id="IPR005183">
    <property type="entry name" value="DUF305_CopM-like"/>
</dbReference>
<dbReference type="PROSITE" id="PS51257">
    <property type="entry name" value="PROKAR_LIPOPROTEIN"/>
    <property type="match status" value="1"/>
</dbReference>
<gene>
    <name evidence="4" type="ORF">PAI11_13630</name>
</gene>
<dbReference type="PANTHER" id="PTHR36933">
    <property type="entry name" value="SLL0788 PROTEIN"/>
    <property type="match status" value="1"/>
</dbReference>
<organism evidence="4 5">
    <name type="scientific">Patulibacter medicamentivorans</name>
    <dbReference type="NCBI Taxonomy" id="1097667"/>
    <lineage>
        <taxon>Bacteria</taxon>
        <taxon>Bacillati</taxon>
        <taxon>Actinomycetota</taxon>
        <taxon>Thermoleophilia</taxon>
        <taxon>Solirubrobacterales</taxon>
        <taxon>Patulibacteraceae</taxon>
        <taxon>Patulibacter</taxon>
    </lineage>
</organism>
<name>H0E3J1_9ACTN</name>
<feature type="signal peptide" evidence="2">
    <location>
        <begin position="1"/>
        <end position="24"/>
    </location>
</feature>
<feature type="chain" id="PRO_5039403562" evidence="2">
    <location>
        <begin position="25"/>
        <end position="236"/>
    </location>
</feature>
<protein>
    <submittedName>
        <fullName evidence="4">Lipoprotein</fullName>
    </submittedName>
</protein>
<dbReference type="PANTHER" id="PTHR36933:SF1">
    <property type="entry name" value="SLL0788 PROTEIN"/>
    <property type="match status" value="1"/>
</dbReference>
<keyword evidence="4" id="KW-0449">Lipoprotein</keyword>
<dbReference type="OrthoDB" id="26872at2"/>
<evidence type="ECO:0000259" key="3">
    <source>
        <dbReference type="Pfam" id="PF03713"/>
    </source>
</evidence>
<keyword evidence="2" id="KW-0732">Signal</keyword>